<keyword evidence="2" id="KW-0813">Transport</keyword>
<organism evidence="5 6">
    <name type="scientific">Microcella pacifica</name>
    <dbReference type="NCBI Taxonomy" id="2591847"/>
    <lineage>
        <taxon>Bacteria</taxon>
        <taxon>Bacillati</taxon>
        <taxon>Actinomycetota</taxon>
        <taxon>Actinomycetes</taxon>
        <taxon>Micrococcales</taxon>
        <taxon>Microbacteriaceae</taxon>
        <taxon>Microcella</taxon>
    </lineage>
</organism>
<sequence>MKQQNTAGRLLAAAAVATAVSVVAGCTPAPADNAEEGEIVWAIGGPRSQPGGAHLSIAELWNEENPDTPVRVEALPEAADGAREQQALVLQAGGSEFDVLGLDVIWTGEYVENDWIVSLEDVRADLEGVTLPGPMESSSWGGELWAAPLNTNAGILYYRTDLVDEAPRTWTELCAAAESIAAEEGMDGFIGQGARYEGFVVNWLELFWSAGGDLYNSDQSEVVFDVDLATEVTEFIAESVDDGCFAPGYNTAMEEESRIAFQSGDAAFMRNWPGPYALIADDSESPANGVTGVAPLPSFTGEPGVSAIGGFNNAVSAFSERQDIAKDFVVWAATSVEVQTILAEDAVLPVHVPLYDEFADDPVMQQLGEILQDAKPRPAAPQWAEISLEMQRTLFEAANGQMSARDAAEQMRTFLEGTLNG</sequence>
<feature type="signal peptide" evidence="4">
    <location>
        <begin position="1"/>
        <end position="24"/>
    </location>
</feature>
<dbReference type="PROSITE" id="PS51257">
    <property type="entry name" value="PROKAR_LIPOPROTEIN"/>
    <property type="match status" value="1"/>
</dbReference>
<feature type="chain" id="PRO_5038716329" evidence="4">
    <location>
        <begin position="25"/>
        <end position="421"/>
    </location>
</feature>
<dbReference type="GO" id="GO:1901982">
    <property type="term" value="F:maltose binding"/>
    <property type="evidence" value="ECO:0007669"/>
    <property type="project" value="TreeGrafter"/>
</dbReference>
<dbReference type="Gene3D" id="3.40.190.10">
    <property type="entry name" value="Periplasmic binding protein-like II"/>
    <property type="match status" value="2"/>
</dbReference>
<reference evidence="5 6" key="1">
    <citation type="submission" date="2019-06" db="EMBL/GenBank/DDBJ databases">
        <authorList>
            <person name="De-Chao Zhang Q."/>
        </authorList>
    </citation>
    <scope>NUCLEOTIDE SEQUENCE [LARGE SCALE GENOMIC DNA]</scope>
    <source>
        <strain evidence="5 6">KN1116</strain>
    </source>
</reference>
<dbReference type="PANTHER" id="PTHR30061">
    <property type="entry name" value="MALTOSE-BINDING PERIPLASMIC PROTEIN"/>
    <property type="match status" value="1"/>
</dbReference>
<protein>
    <submittedName>
        <fullName evidence="5">ABC transporter substrate-binding protein</fullName>
    </submittedName>
</protein>
<gene>
    <name evidence="5" type="ORF">FK219_012175</name>
</gene>
<evidence type="ECO:0000313" key="6">
    <source>
        <dbReference type="Proteomes" id="UP000818266"/>
    </source>
</evidence>
<dbReference type="GO" id="GO:0055052">
    <property type="term" value="C:ATP-binding cassette (ABC) transporter complex, substrate-binding subunit-containing"/>
    <property type="evidence" value="ECO:0007669"/>
    <property type="project" value="TreeGrafter"/>
</dbReference>
<accession>A0A9E5JRU7</accession>
<comment type="similarity">
    <text evidence="1">Belongs to the bacterial solute-binding protein 1 family.</text>
</comment>
<dbReference type="AlphaFoldDB" id="A0A9E5JRU7"/>
<dbReference type="InterPro" id="IPR006059">
    <property type="entry name" value="SBP"/>
</dbReference>
<dbReference type="Pfam" id="PF01547">
    <property type="entry name" value="SBP_bac_1"/>
    <property type="match status" value="1"/>
</dbReference>
<keyword evidence="6" id="KW-1185">Reference proteome</keyword>
<dbReference type="PANTHER" id="PTHR30061:SF50">
    <property type="entry name" value="MALTOSE_MALTODEXTRIN-BINDING PERIPLASMIC PROTEIN"/>
    <property type="match status" value="1"/>
</dbReference>
<name>A0A9E5JRU7_9MICO</name>
<proteinExistence type="inferred from homology"/>
<dbReference type="OrthoDB" id="3495561at2"/>
<dbReference type="RefSeq" id="WP_152584185.1">
    <property type="nucleotide sequence ID" value="NZ_VIKT02000027.1"/>
</dbReference>
<evidence type="ECO:0000256" key="3">
    <source>
        <dbReference type="ARBA" id="ARBA00022729"/>
    </source>
</evidence>
<evidence type="ECO:0000256" key="2">
    <source>
        <dbReference type="ARBA" id="ARBA00022448"/>
    </source>
</evidence>
<reference evidence="5 6" key="2">
    <citation type="submission" date="2020-03" db="EMBL/GenBank/DDBJ databases">
        <title>Chryseoglobus sp. isolated from a deep-sea seamount.</title>
        <authorList>
            <person name="Zhang D.-C."/>
        </authorList>
    </citation>
    <scope>NUCLEOTIDE SEQUENCE [LARGE SCALE GENOMIC DNA]</scope>
    <source>
        <strain evidence="5 6">KN1116</strain>
    </source>
</reference>
<dbReference type="GO" id="GO:0042956">
    <property type="term" value="P:maltodextrin transmembrane transport"/>
    <property type="evidence" value="ECO:0007669"/>
    <property type="project" value="TreeGrafter"/>
</dbReference>
<comment type="caution">
    <text evidence="5">The sequence shown here is derived from an EMBL/GenBank/DDBJ whole genome shotgun (WGS) entry which is preliminary data.</text>
</comment>
<dbReference type="EMBL" id="VIKT02000027">
    <property type="protein sequence ID" value="NHF63981.1"/>
    <property type="molecule type" value="Genomic_DNA"/>
</dbReference>
<keyword evidence="3 4" id="KW-0732">Signal</keyword>
<evidence type="ECO:0000256" key="4">
    <source>
        <dbReference type="SAM" id="SignalP"/>
    </source>
</evidence>
<dbReference type="GO" id="GO:0015768">
    <property type="term" value="P:maltose transport"/>
    <property type="evidence" value="ECO:0007669"/>
    <property type="project" value="TreeGrafter"/>
</dbReference>
<dbReference type="Proteomes" id="UP000818266">
    <property type="component" value="Unassembled WGS sequence"/>
</dbReference>
<evidence type="ECO:0000256" key="1">
    <source>
        <dbReference type="ARBA" id="ARBA00008520"/>
    </source>
</evidence>
<evidence type="ECO:0000313" key="5">
    <source>
        <dbReference type="EMBL" id="NHF63981.1"/>
    </source>
</evidence>
<dbReference type="CDD" id="cd14750">
    <property type="entry name" value="PBP2_TMBP"/>
    <property type="match status" value="1"/>
</dbReference>
<dbReference type="SUPFAM" id="SSF53850">
    <property type="entry name" value="Periplasmic binding protein-like II"/>
    <property type="match status" value="1"/>
</dbReference>